<keyword evidence="2" id="KW-1185">Reference proteome</keyword>
<evidence type="ECO:0000313" key="2">
    <source>
        <dbReference type="Proteomes" id="UP001281147"/>
    </source>
</evidence>
<comment type="caution">
    <text evidence="1">The sequence shown here is derived from an EMBL/GenBank/DDBJ whole genome shotgun (WGS) entry which is preliminary data.</text>
</comment>
<dbReference type="EMBL" id="JAUTXU010000263">
    <property type="protein sequence ID" value="KAK3691583.1"/>
    <property type="molecule type" value="Genomic_DNA"/>
</dbReference>
<name>A0ACC3MGQ6_9PEZI</name>
<dbReference type="Proteomes" id="UP001281147">
    <property type="component" value="Unassembled WGS sequence"/>
</dbReference>
<reference evidence="1" key="1">
    <citation type="submission" date="2023-07" db="EMBL/GenBank/DDBJ databases">
        <title>Black Yeasts Isolated from many extreme environments.</title>
        <authorList>
            <person name="Coleine C."/>
            <person name="Stajich J.E."/>
            <person name="Selbmann L."/>
        </authorList>
    </citation>
    <scope>NUCLEOTIDE SEQUENCE</scope>
    <source>
        <strain evidence="1">CCFEE 5714</strain>
    </source>
</reference>
<accession>A0ACC3MGQ6</accession>
<proteinExistence type="predicted"/>
<evidence type="ECO:0000313" key="1">
    <source>
        <dbReference type="EMBL" id="KAK3691583.1"/>
    </source>
</evidence>
<organism evidence="1 2">
    <name type="scientific">Vermiconidia calcicola</name>
    <dbReference type="NCBI Taxonomy" id="1690605"/>
    <lineage>
        <taxon>Eukaryota</taxon>
        <taxon>Fungi</taxon>
        <taxon>Dikarya</taxon>
        <taxon>Ascomycota</taxon>
        <taxon>Pezizomycotina</taxon>
        <taxon>Dothideomycetes</taxon>
        <taxon>Dothideomycetidae</taxon>
        <taxon>Mycosphaerellales</taxon>
        <taxon>Extremaceae</taxon>
        <taxon>Vermiconidia</taxon>
    </lineage>
</organism>
<protein>
    <submittedName>
        <fullName evidence="1">Uncharacterized protein</fullName>
    </submittedName>
</protein>
<gene>
    <name evidence="1" type="ORF">LTR37_018592</name>
</gene>
<sequence>MLRWRHVVPALKDKISLFIPELPGYGISSSPPKADKRTVGKLILEALQEVFGKERPVIWCGHDRGARVGHRIMVDNDPSHNIKAGILMDIVPTLEQWRAFSNPVASSAYYHWPFLATDLAPAMIETMGGRYWCDANLNRTKGGNEAGLAKLKENQAWDHYCTQFSNPECIAGSCADYKSGAMDEPKEQESDQKEGKKVKIPMYVLYSATNLGRMHDVPEIWKQWVDGDLEAYGIPDGYGHYLPEECPDIVVKHVIEWIDHVGK</sequence>